<comment type="caution">
    <text evidence="2">The sequence shown here is derived from an EMBL/GenBank/DDBJ whole genome shotgun (WGS) entry which is preliminary data.</text>
</comment>
<dbReference type="EMBL" id="JAKNRV010000354">
    <property type="protein sequence ID" value="MCK1787454.1"/>
    <property type="molecule type" value="Genomic_DNA"/>
</dbReference>
<sequence>MPTRARTLLCSIVVLLATAQGVGAQTLSLDAALQTAFANNPDLAAAQWEIDIASGGRQQAGLIPNPVASWDAEDTRRDTRTTTLKLSQTLELGGKRGARIELNIG</sequence>
<keyword evidence="3" id="KW-1185">Reference proteome</keyword>
<evidence type="ECO:0000313" key="3">
    <source>
        <dbReference type="Proteomes" id="UP001317085"/>
    </source>
</evidence>
<dbReference type="SUPFAM" id="SSF56954">
    <property type="entry name" value="Outer membrane efflux proteins (OEP)"/>
    <property type="match status" value="1"/>
</dbReference>
<feature type="chain" id="PRO_5045877527" evidence="1">
    <location>
        <begin position="25"/>
        <end position="105"/>
    </location>
</feature>
<proteinExistence type="predicted"/>
<accession>A0ABT0EPB1</accession>
<evidence type="ECO:0000256" key="1">
    <source>
        <dbReference type="SAM" id="SignalP"/>
    </source>
</evidence>
<protein>
    <submittedName>
        <fullName evidence="2">TolC family protein</fullName>
    </submittedName>
</protein>
<reference evidence="2 3" key="1">
    <citation type="submission" date="2022-02" db="EMBL/GenBank/DDBJ databases">
        <title>Comparative genomics of the first Antarctic Pseudomonas spp. capable of biotransforming 2,4,6-Trinitrotoluene.</title>
        <authorList>
            <person name="Cabrera M.A."/>
            <person name="Marquez S.L."/>
            <person name="Perez-Donoso J.M."/>
        </authorList>
    </citation>
    <scope>NUCLEOTIDE SEQUENCE [LARGE SCALE GENOMIC DNA]</scope>
    <source>
        <strain evidence="2 3">TNT11</strain>
    </source>
</reference>
<gene>
    <name evidence="2" type="ORF">L9Z73_24865</name>
</gene>
<feature type="signal peptide" evidence="1">
    <location>
        <begin position="1"/>
        <end position="24"/>
    </location>
</feature>
<dbReference type="Proteomes" id="UP001317085">
    <property type="component" value="Unassembled WGS sequence"/>
</dbReference>
<evidence type="ECO:0000313" key="2">
    <source>
        <dbReference type="EMBL" id="MCK1787454.1"/>
    </source>
</evidence>
<organism evidence="2 3">
    <name type="scientific">Pseudomonas emilianonis</name>
    <dbReference type="NCBI Taxonomy" id="2915812"/>
    <lineage>
        <taxon>Bacteria</taxon>
        <taxon>Pseudomonadati</taxon>
        <taxon>Pseudomonadota</taxon>
        <taxon>Gammaproteobacteria</taxon>
        <taxon>Pseudomonadales</taxon>
        <taxon>Pseudomonadaceae</taxon>
        <taxon>Pseudomonas</taxon>
    </lineage>
</organism>
<feature type="non-terminal residue" evidence="2">
    <location>
        <position position="105"/>
    </location>
</feature>
<dbReference type="RefSeq" id="WP_247406729.1">
    <property type="nucleotide sequence ID" value="NZ_JAKNRV010000354.1"/>
</dbReference>
<dbReference type="Gene3D" id="1.20.1600.10">
    <property type="entry name" value="Outer membrane efflux proteins (OEP)"/>
    <property type="match status" value="1"/>
</dbReference>
<keyword evidence="1" id="KW-0732">Signal</keyword>
<name>A0ABT0EPB1_9PSED</name>